<comment type="caution">
    <text evidence="1">The sequence shown here is derived from an EMBL/GenBank/DDBJ whole genome shotgun (WGS) entry which is preliminary data.</text>
</comment>
<sequence length="77" mass="8741">MLLYGIVMEMKIKHVNEIAVLMINVTDGTNEVEALFKKINVTYKNDPKTIDYTHCNDAATVTTKFAVIFIALLNFVF</sequence>
<evidence type="ECO:0000313" key="2">
    <source>
        <dbReference type="Proteomes" id="UP001162164"/>
    </source>
</evidence>
<accession>A0ABQ9IT74</accession>
<dbReference type="EMBL" id="JAPWTJ010002705">
    <property type="protein sequence ID" value="KAJ8964890.1"/>
    <property type="molecule type" value="Genomic_DNA"/>
</dbReference>
<gene>
    <name evidence="1" type="ORF">NQ317_012380</name>
</gene>
<name>A0ABQ9IT74_9CUCU</name>
<dbReference type="Proteomes" id="UP001162164">
    <property type="component" value="Unassembled WGS sequence"/>
</dbReference>
<protein>
    <submittedName>
        <fullName evidence="1">Uncharacterized protein</fullName>
    </submittedName>
</protein>
<reference evidence="1" key="1">
    <citation type="journal article" date="2023" name="Insect Mol. Biol.">
        <title>Genome sequencing provides insights into the evolution of gene families encoding plant cell wall-degrading enzymes in longhorned beetles.</title>
        <authorList>
            <person name="Shin N.R."/>
            <person name="Okamura Y."/>
            <person name="Kirsch R."/>
            <person name="Pauchet Y."/>
        </authorList>
    </citation>
    <scope>NUCLEOTIDE SEQUENCE</scope>
    <source>
        <strain evidence="1">MMC_N1</strain>
    </source>
</reference>
<proteinExistence type="predicted"/>
<evidence type="ECO:0000313" key="1">
    <source>
        <dbReference type="EMBL" id="KAJ8964890.1"/>
    </source>
</evidence>
<organism evidence="1 2">
    <name type="scientific">Molorchus minor</name>
    <dbReference type="NCBI Taxonomy" id="1323400"/>
    <lineage>
        <taxon>Eukaryota</taxon>
        <taxon>Metazoa</taxon>
        <taxon>Ecdysozoa</taxon>
        <taxon>Arthropoda</taxon>
        <taxon>Hexapoda</taxon>
        <taxon>Insecta</taxon>
        <taxon>Pterygota</taxon>
        <taxon>Neoptera</taxon>
        <taxon>Endopterygota</taxon>
        <taxon>Coleoptera</taxon>
        <taxon>Polyphaga</taxon>
        <taxon>Cucujiformia</taxon>
        <taxon>Chrysomeloidea</taxon>
        <taxon>Cerambycidae</taxon>
        <taxon>Lamiinae</taxon>
        <taxon>Monochamini</taxon>
        <taxon>Molorchus</taxon>
    </lineage>
</organism>
<keyword evidence="2" id="KW-1185">Reference proteome</keyword>